<accession>A0A090DNQ7</accession>
<gene>
    <name evidence="1" type="ORF">MPL3356_20050</name>
</gene>
<dbReference type="EMBL" id="CCMZ01000012">
    <property type="protein sequence ID" value="CDX15791.1"/>
    <property type="molecule type" value="Genomic_DNA"/>
</dbReference>
<evidence type="ECO:0000313" key="1">
    <source>
        <dbReference type="EMBL" id="CDX15791.1"/>
    </source>
</evidence>
<proteinExistence type="predicted"/>
<protein>
    <submittedName>
        <fullName evidence="1">Uncharacterized protein</fullName>
    </submittedName>
</protein>
<dbReference type="Proteomes" id="UP000045285">
    <property type="component" value="Unassembled WGS sequence"/>
</dbReference>
<dbReference type="AlphaFoldDB" id="A0A090DNQ7"/>
<organism evidence="1 2">
    <name type="scientific">Mesorhizobium plurifarium</name>
    <dbReference type="NCBI Taxonomy" id="69974"/>
    <lineage>
        <taxon>Bacteria</taxon>
        <taxon>Pseudomonadati</taxon>
        <taxon>Pseudomonadota</taxon>
        <taxon>Alphaproteobacteria</taxon>
        <taxon>Hyphomicrobiales</taxon>
        <taxon>Phyllobacteriaceae</taxon>
        <taxon>Mesorhizobium</taxon>
    </lineage>
</organism>
<dbReference type="STRING" id="69974.MPLDJ20_150359"/>
<name>A0A090DNQ7_MESPL</name>
<sequence>MVTTPSAKAGATSAEEPSSVAAKVTAMARFRDFMVSSPVMESTSCDALVVALNWFRHGRLALVHVVVVSTLRVANR</sequence>
<keyword evidence="2" id="KW-1185">Reference proteome</keyword>
<evidence type="ECO:0000313" key="2">
    <source>
        <dbReference type="Proteomes" id="UP000045285"/>
    </source>
</evidence>
<reference evidence="2" key="1">
    <citation type="submission" date="2014-08" db="EMBL/GenBank/DDBJ databases">
        <authorList>
            <person name="Moulin L."/>
        </authorList>
    </citation>
    <scope>NUCLEOTIDE SEQUENCE [LARGE SCALE GENOMIC DNA]</scope>
</reference>